<keyword evidence="8" id="KW-1185">Reference proteome</keyword>
<dbReference type="InterPro" id="IPR018062">
    <property type="entry name" value="HTH_AraC-typ_CS"/>
</dbReference>
<evidence type="ECO:0000256" key="4">
    <source>
        <dbReference type="ARBA" id="ARBA00023163"/>
    </source>
</evidence>
<keyword evidence="2" id="KW-0238">DNA-binding</keyword>
<dbReference type="InterPro" id="IPR050204">
    <property type="entry name" value="AraC_XylS_family_regulators"/>
</dbReference>
<dbReference type="SUPFAM" id="SSF46689">
    <property type="entry name" value="Homeodomain-like"/>
    <property type="match status" value="2"/>
</dbReference>
<evidence type="ECO:0000256" key="2">
    <source>
        <dbReference type="ARBA" id="ARBA00023125"/>
    </source>
</evidence>
<dbReference type="InterPro" id="IPR018060">
    <property type="entry name" value="HTH_AraC"/>
</dbReference>
<dbReference type="SMART" id="SM00342">
    <property type="entry name" value="HTH_ARAC"/>
    <property type="match status" value="1"/>
</dbReference>
<keyword evidence="3" id="KW-0010">Activator</keyword>
<accession>A0ABW4RZJ6</accession>
<dbReference type="SUPFAM" id="SSF51215">
    <property type="entry name" value="Regulatory protein AraC"/>
    <property type="match status" value="1"/>
</dbReference>
<dbReference type="InterPro" id="IPR009057">
    <property type="entry name" value="Homeodomain-like_sf"/>
</dbReference>
<name>A0ABW4RZJ6_9RHOB</name>
<reference evidence="8" key="1">
    <citation type="journal article" date="2019" name="Int. J. Syst. Evol. Microbiol.">
        <title>The Global Catalogue of Microorganisms (GCM) 10K type strain sequencing project: providing services to taxonomists for standard genome sequencing and annotation.</title>
        <authorList>
            <consortium name="The Broad Institute Genomics Platform"/>
            <consortium name="The Broad Institute Genome Sequencing Center for Infectious Disease"/>
            <person name="Wu L."/>
            <person name="Ma J."/>
        </authorList>
    </citation>
    <scope>NUCLEOTIDE SEQUENCE [LARGE SCALE GENOMIC DNA]</scope>
    <source>
        <strain evidence="8">CGMCC 4.7242</strain>
    </source>
</reference>
<dbReference type="PANTHER" id="PTHR46796:SF7">
    <property type="entry name" value="ARAC FAMILY TRANSCRIPTIONAL REGULATOR"/>
    <property type="match status" value="1"/>
</dbReference>
<dbReference type="Pfam" id="PF12852">
    <property type="entry name" value="Cupin_6"/>
    <property type="match status" value="1"/>
</dbReference>
<evidence type="ECO:0000256" key="3">
    <source>
        <dbReference type="ARBA" id="ARBA00023159"/>
    </source>
</evidence>
<evidence type="ECO:0000313" key="8">
    <source>
        <dbReference type="Proteomes" id="UP001597353"/>
    </source>
</evidence>
<evidence type="ECO:0000259" key="6">
    <source>
        <dbReference type="PROSITE" id="PS01124"/>
    </source>
</evidence>
<dbReference type="PROSITE" id="PS00041">
    <property type="entry name" value="HTH_ARAC_FAMILY_1"/>
    <property type="match status" value="1"/>
</dbReference>
<dbReference type="Pfam" id="PF12833">
    <property type="entry name" value="HTH_18"/>
    <property type="match status" value="1"/>
</dbReference>
<evidence type="ECO:0000256" key="5">
    <source>
        <dbReference type="SAM" id="MobiDB-lite"/>
    </source>
</evidence>
<proteinExistence type="predicted"/>
<sequence length="326" mass="35541">MSDPVSELLMGMRLRGASYSRLLFSPPFGVSFPNSDDARFHFVARGEALLQVGDRSPIPMTSGAAVLLPRGQEHAIISGPRVKARPMESFPTVPLCDGLCALDAHQEDVCRSRDVLIFSARLQFEMATLHPLIDLMPDVLCVSSLLERQPEIRPLLDAMEREMAADRAGTASILTRLADVLAASIVRGWIECDCNDSSGWIGAIRDGRLGRVLSALHRDPGHDWTLEKMAALMGSSRSVVAERFVAATGHTPLRYVSALRMRLATQWIVNDHLPIDQVARRLGYQSHAAFSRAYKRVVGQAPGHARHAMKGKSGMTGQAAAEDSGP</sequence>
<feature type="region of interest" description="Disordered" evidence="5">
    <location>
        <begin position="301"/>
        <end position="326"/>
    </location>
</feature>
<keyword evidence="1" id="KW-0805">Transcription regulation</keyword>
<protein>
    <submittedName>
        <fullName evidence="7">AraC family transcriptional regulator</fullName>
    </submittedName>
</protein>
<dbReference type="RefSeq" id="WP_390258654.1">
    <property type="nucleotide sequence ID" value="NZ_JBHUGH010000001.1"/>
</dbReference>
<dbReference type="PANTHER" id="PTHR46796">
    <property type="entry name" value="HTH-TYPE TRANSCRIPTIONAL ACTIVATOR RHAS-RELATED"/>
    <property type="match status" value="1"/>
</dbReference>
<comment type="caution">
    <text evidence="7">The sequence shown here is derived from an EMBL/GenBank/DDBJ whole genome shotgun (WGS) entry which is preliminary data.</text>
</comment>
<evidence type="ECO:0000256" key="1">
    <source>
        <dbReference type="ARBA" id="ARBA00023015"/>
    </source>
</evidence>
<dbReference type="EMBL" id="JBHUGH010000001">
    <property type="protein sequence ID" value="MFD1910755.1"/>
    <property type="molecule type" value="Genomic_DNA"/>
</dbReference>
<dbReference type="PROSITE" id="PS01124">
    <property type="entry name" value="HTH_ARAC_FAMILY_2"/>
    <property type="match status" value="1"/>
</dbReference>
<dbReference type="Proteomes" id="UP001597353">
    <property type="component" value="Unassembled WGS sequence"/>
</dbReference>
<feature type="domain" description="HTH araC/xylS-type" evidence="6">
    <location>
        <begin position="210"/>
        <end position="308"/>
    </location>
</feature>
<dbReference type="InterPro" id="IPR037923">
    <property type="entry name" value="HTH-like"/>
</dbReference>
<keyword evidence="4" id="KW-0804">Transcription</keyword>
<organism evidence="7 8">
    <name type="scientific">Halodurantibacterium flavum</name>
    <dbReference type="NCBI Taxonomy" id="1382802"/>
    <lineage>
        <taxon>Bacteria</taxon>
        <taxon>Pseudomonadati</taxon>
        <taxon>Pseudomonadota</taxon>
        <taxon>Alphaproteobacteria</taxon>
        <taxon>Rhodobacterales</taxon>
        <taxon>Paracoccaceae</taxon>
        <taxon>Halodurantibacterium</taxon>
    </lineage>
</organism>
<dbReference type="Gene3D" id="1.10.10.60">
    <property type="entry name" value="Homeodomain-like"/>
    <property type="match status" value="1"/>
</dbReference>
<evidence type="ECO:0000313" key="7">
    <source>
        <dbReference type="EMBL" id="MFD1910755.1"/>
    </source>
</evidence>
<dbReference type="InterPro" id="IPR032783">
    <property type="entry name" value="AraC_lig"/>
</dbReference>
<gene>
    <name evidence="7" type="ORF">ACFSGJ_00840</name>
</gene>